<protein>
    <submittedName>
        <fullName evidence="1">Uncharacterized protein</fullName>
    </submittedName>
</protein>
<dbReference type="AlphaFoldDB" id="A0A9Q1RFB4"/>
<organism evidence="1 2">
    <name type="scientific">Anisodus acutangulus</name>
    <dbReference type="NCBI Taxonomy" id="402998"/>
    <lineage>
        <taxon>Eukaryota</taxon>
        <taxon>Viridiplantae</taxon>
        <taxon>Streptophyta</taxon>
        <taxon>Embryophyta</taxon>
        <taxon>Tracheophyta</taxon>
        <taxon>Spermatophyta</taxon>
        <taxon>Magnoliopsida</taxon>
        <taxon>eudicotyledons</taxon>
        <taxon>Gunneridae</taxon>
        <taxon>Pentapetalae</taxon>
        <taxon>asterids</taxon>
        <taxon>lamiids</taxon>
        <taxon>Solanales</taxon>
        <taxon>Solanaceae</taxon>
        <taxon>Solanoideae</taxon>
        <taxon>Hyoscyameae</taxon>
        <taxon>Anisodus</taxon>
    </lineage>
</organism>
<comment type="caution">
    <text evidence="1">The sequence shown here is derived from an EMBL/GenBank/DDBJ whole genome shotgun (WGS) entry which is preliminary data.</text>
</comment>
<dbReference type="Proteomes" id="UP001152561">
    <property type="component" value="Unassembled WGS sequence"/>
</dbReference>
<accession>A0A9Q1RFB4</accession>
<proteinExistence type="predicted"/>
<reference evidence="2" key="1">
    <citation type="journal article" date="2023" name="Proc. Natl. Acad. Sci. U.S.A.">
        <title>Genomic and structural basis for evolution of tropane alkaloid biosynthesis.</title>
        <authorList>
            <person name="Wanga Y.-J."/>
            <person name="Taina T."/>
            <person name="Yua J.-Y."/>
            <person name="Lia J."/>
            <person name="Xua B."/>
            <person name="Chenc J."/>
            <person name="D'Auriad J.C."/>
            <person name="Huanga J.-P."/>
            <person name="Huanga S.-X."/>
        </authorList>
    </citation>
    <scope>NUCLEOTIDE SEQUENCE [LARGE SCALE GENOMIC DNA]</scope>
    <source>
        <strain evidence="2">cv. KIB-2019</strain>
    </source>
</reference>
<name>A0A9Q1RFB4_9SOLA</name>
<sequence length="91" mass="10937">MVVVKILLVQWWNCCYYYFALTNLWKWLQRIHPSWVKLVIEDCPYAAAVLLIWSYQGMEAAPLNPFFSEELLNKMTSVREKRKEMCSLLQF</sequence>
<keyword evidence="2" id="KW-1185">Reference proteome</keyword>
<evidence type="ECO:0000313" key="1">
    <source>
        <dbReference type="EMBL" id="KAJ8553389.1"/>
    </source>
</evidence>
<evidence type="ECO:0000313" key="2">
    <source>
        <dbReference type="Proteomes" id="UP001152561"/>
    </source>
</evidence>
<gene>
    <name evidence="1" type="ORF">K7X08_024067</name>
</gene>
<dbReference type="EMBL" id="JAJAGQ010000009">
    <property type="protein sequence ID" value="KAJ8553389.1"/>
    <property type="molecule type" value="Genomic_DNA"/>
</dbReference>